<dbReference type="SUPFAM" id="SSF47473">
    <property type="entry name" value="EF-hand"/>
    <property type="match status" value="1"/>
</dbReference>
<dbReference type="PROSITE" id="PS00018">
    <property type="entry name" value="EF_HAND_1"/>
    <property type="match status" value="1"/>
</dbReference>
<name>A0A382HXX8_9ZZZZ</name>
<dbReference type="EMBL" id="UINC01064013">
    <property type="protein sequence ID" value="SVB92254.1"/>
    <property type="molecule type" value="Genomic_DNA"/>
</dbReference>
<dbReference type="InterPro" id="IPR018247">
    <property type="entry name" value="EF_Hand_1_Ca_BS"/>
</dbReference>
<organism evidence="1">
    <name type="scientific">marine metagenome</name>
    <dbReference type="NCBI Taxonomy" id="408172"/>
    <lineage>
        <taxon>unclassified sequences</taxon>
        <taxon>metagenomes</taxon>
        <taxon>ecological metagenomes</taxon>
    </lineage>
</organism>
<gene>
    <name evidence="1" type="ORF">METZ01_LOCUS245108</name>
</gene>
<accession>A0A382HXX8</accession>
<feature type="non-terminal residue" evidence="1">
    <location>
        <position position="172"/>
    </location>
</feature>
<protein>
    <recommendedName>
        <fullName evidence="2">EF-hand domain-containing protein</fullName>
    </recommendedName>
</protein>
<proteinExistence type="predicted"/>
<evidence type="ECO:0008006" key="2">
    <source>
        <dbReference type="Google" id="ProtNLM"/>
    </source>
</evidence>
<reference evidence="1" key="1">
    <citation type="submission" date="2018-05" db="EMBL/GenBank/DDBJ databases">
        <authorList>
            <person name="Lanie J.A."/>
            <person name="Ng W.-L."/>
            <person name="Kazmierczak K.M."/>
            <person name="Andrzejewski T.M."/>
            <person name="Davidsen T.M."/>
            <person name="Wayne K.J."/>
            <person name="Tettelin H."/>
            <person name="Glass J.I."/>
            <person name="Rusch D."/>
            <person name="Podicherti R."/>
            <person name="Tsui H.-C.T."/>
            <person name="Winkler M.E."/>
        </authorList>
    </citation>
    <scope>NUCLEOTIDE SEQUENCE</scope>
</reference>
<dbReference type="GO" id="GO:0005509">
    <property type="term" value="F:calcium ion binding"/>
    <property type="evidence" value="ECO:0007669"/>
    <property type="project" value="InterPro"/>
</dbReference>
<sequence>MVALIVALKLAAAHEEPQQDILDNFIYGDDVQAIEDLRYTIETTCDHDVKCAFDNVWSFMDITGDGQLSLAEISRFQRVIIKYWVVEQEQAEVNVEDIAGINLAAILLLPITSSSILHSFDYDNDGVLSPEEVLGDSEFAKLVGVDAHNFTSGIDFEGLGARLRNSLNLLPF</sequence>
<evidence type="ECO:0000313" key="1">
    <source>
        <dbReference type="EMBL" id="SVB92254.1"/>
    </source>
</evidence>
<dbReference type="Gene3D" id="1.10.238.10">
    <property type="entry name" value="EF-hand"/>
    <property type="match status" value="1"/>
</dbReference>
<dbReference type="InterPro" id="IPR011992">
    <property type="entry name" value="EF-hand-dom_pair"/>
</dbReference>
<dbReference type="AlphaFoldDB" id="A0A382HXX8"/>